<comment type="caution">
    <text evidence="9">The sequence shown here is derived from an EMBL/GenBank/DDBJ whole genome shotgun (WGS) entry which is preliminary data.</text>
</comment>
<dbReference type="GO" id="GO:0000455">
    <property type="term" value="P:enzyme-directed rRNA pseudouridine synthesis"/>
    <property type="evidence" value="ECO:0007669"/>
    <property type="project" value="TreeGrafter"/>
</dbReference>
<gene>
    <name evidence="9" type="ORF">F8153_00960</name>
</gene>
<keyword evidence="10" id="KW-1185">Reference proteome</keyword>
<dbReference type="InterPro" id="IPR036986">
    <property type="entry name" value="S4_RNA-bd_sf"/>
</dbReference>
<dbReference type="SUPFAM" id="SSF55174">
    <property type="entry name" value="Alpha-L RNA-binding motif"/>
    <property type="match status" value="1"/>
</dbReference>
<evidence type="ECO:0000256" key="7">
    <source>
        <dbReference type="RuleBase" id="RU362028"/>
    </source>
</evidence>
<dbReference type="RefSeq" id="WP_151864476.1">
    <property type="nucleotide sequence ID" value="NZ_WBZB01000004.1"/>
</dbReference>
<sequence>MEKSKIFISEEEEGVRLDVFLADAFPEYSRSYIQKLIKEEMILVNEKHEKSKYIVKTGDGIEVEIPPPKVLDVKPQNIPLDIVYEDDSLLVVNKPQDMVVHPAPGNYENTLVNALLYHCKDQLSTINGVIRPGIVHRIDKDTTGLLVVAKNDRAHQSLAQQLKDHSITRKYHAIAMGNIKENLATIDAPIGRHPVDRLRMAVVHGGRNAITHIKVVERFTQYTFIEAQLETGRTHQIRVHLSYIKHPLLGDEVYGTKSSRFNLRGQVLHAKTLGFVHPTREEYMEFEAPLPEYFEKLLRVIKNNTIRDNPQ</sequence>
<evidence type="ECO:0000313" key="9">
    <source>
        <dbReference type="EMBL" id="KAB3533151.1"/>
    </source>
</evidence>
<dbReference type="InterPro" id="IPR006225">
    <property type="entry name" value="PsdUridine_synth_RluC/D"/>
</dbReference>
<dbReference type="Pfam" id="PF01479">
    <property type="entry name" value="S4"/>
    <property type="match status" value="1"/>
</dbReference>
<dbReference type="Proteomes" id="UP000465601">
    <property type="component" value="Unassembled WGS sequence"/>
</dbReference>
<evidence type="ECO:0000256" key="5">
    <source>
        <dbReference type="PIRSR" id="PIRSR606225-1"/>
    </source>
</evidence>
<dbReference type="PANTHER" id="PTHR21600">
    <property type="entry name" value="MITOCHONDRIAL RNA PSEUDOURIDINE SYNTHASE"/>
    <property type="match status" value="1"/>
</dbReference>
<dbReference type="InterPro" id="IPR020103">
    <property type="entry name" value="PsdUridine_synth_cat_dom_sf"/>
</dbReference>
<feature type="active site" evidence="5">
    <location>
        <position position="139"/>
    </location>
</feature>
<evidence type="ECO:0000259" key="8">
    <source>
        <dbReference type="SMART" id="SM00363"/>
    </source>
</evidence>
<dbReference type="Gene3D" id="3.30.2350.10">
    <property type="entry name" value="Pseudouridine synthase"/>
    <property type="match status" value="1"/>
</dbReference>
<accession>A0A833HRG2</accession>
<comment type="similarity">
    <text evidence="2 7">Belongs to the pseudouridine synthase RluA family.</text>
</comment>
<keyword evidence="3 6" id="KW-0694">RNA-binding</keyword>
<evidence type="ECO:0000256" key="6">
    <source>
        <dbReference type="PROSITE-ProRule" id="PRU00182"/>
    </source>
</evidence>
<keyword evidence="4 7" id="KW-0413">Isomerase</keyword>
<evidence type="ECO:0000313" key="10">
    <source>
        <dbReference type="Proteomes" id="UP000465601"/>
    </source>
</evidence>
<reference evidence="9 10" key="1">
    <citation type="submission" date="2019-10" db="EMBL/GenBank/DDBJ databases">
        <title>Alkaliphilus serpentinus sp. nov. and Alkaliphilus pronyensis sp. nov., two novel anaerobic alkaliphilic species isolated from the serpentinized-hosted hydrothermal field of the Prony Bay (New Caledonia).</title>
        <authorList>
            <person name="Postec A."/>
        </authorList>
    </citation>
    <scope>NUCLEOTIDE SEQUENCE [LARGE SCALE GENOMIC DNA]</scope>
    <source>
        <strain evidence="9 10">LacT</strain>
    </source>
</reference>
<name>A0A833HRG2_9FIRM</name>
<dbReference type="CDD" id="cd02869">
    <property type="entry name" value="PseudoU_synth_RluA_like"/>
    <property type="match status" value="1"/>
</dbReference>
<dbReference type="InterPro" id="IPR006145">
    <property type="entry name" value="PsdUridine_synth_RsuA/RluA"/>
</dbReference>
<comment type="function">
    <text evidence="7">Responsible for synthesis of pseudouridine from uracil.</text>
</comment>
<comment type="catalytic activity">
    <reaction evidence="1 7">
        <text>a uridine in RNA = a pseudouridine in RNA</text>
        <dbReference type="Rhea" id="RHEA:48348"/>
        <dbReference type="Rhea" id="RHEA-COMP:12068"/>
        <dbReference type="Rhea" id="RHEA-COMP:12069"/>
        <dbReference type="ChEBI" id="CHEBI:65314"/>
        <dbReference type="ChEBI" id="CHEBI:65315"/>
    </reaction>
</comment>
<dbReference type="PROSITE" id="PS01129">
    <property type="entry name" value="PSI_RLU"/>
    <property type="match status" value="1"/>
</dbReference>
<dbReference type="InterPro" id="IPR002942">
    <property type="entry name" value="S4_RNA-bd"/>
</dbReference>
<evidence type="ECO:0000256" key="2">
    <source>
        <dbReference type="ARBA" id="ARBA00010876"/>
    </source>
</evidence>
<dbReference type="CDD" id="cd00165">
    <property type="entry name" value="S4"/>
    <property type="match status" value="1"/>
</dbReference>
<dbReference type="Pfam" id="PF00849">
    <property type="entry name" value="PseudoU_synth_2"/>
    <property type="match status" value="1"/>
</dbReference>
<dbReference type="SUPFAM" id="SSF55120">
    <property type="entry name" value="Pseudouridine synthase"/>
    <property type="match status" value="1"/>
</dbReference>
<dbReference type="FunFam" id="3.30.2350.10:FF:000006">
    <property type="entry name" value="Pseudouridine synthase"/>
    <property type="match status" value="1"/>
</dbReference>
<dbReference type="EC" id="5.4.99.-" evidence="7"/>
<feature type="domain" description="RNA-binding S4" evidence="8">
    <location>
        <begin position="15"/>
        <end position="79"/>
    </location>
</feature>
<evidence type="ECO:0000256" key="4">
    <source>
        <dbReference type="ARBA" id="ARBA00023235"/>
    </source>
</evidence>
<dbReference type="InterPro" id="IPR006224">
    <property type="entry name" value="PsdUridine_synth_RluA-like_CS"/>
</dbReference>
<proteinExistence type="inferred from homology"/>
<dbReference type="PANTHER" id="PTHR21600:SF44">
    <property type="entry name" value="RIBOSOMAL LARGE SUBUNIT PSEUDOURIDINE SYNTHASE D"/>
    <property type="match status" value="1"/>
</dbReference>
<dbReference type="GO" id="GO:0120159">
    <property type="term" value="F:rRNA pseudouridine synthase activity"/>
    <property type="evidence" value="ECO:0007669"/>
    <property type="project" value="UniProtKB-ARBA"/>
</dbReference>
<evidence type="ECO:0000256" key="1">
    <source>
        <dbReference type="ARBA" id="ARBA00000073"/>
    </source>
</evidence>
<dbReference type="InterPro" id="IPR050188">
    <property type="entry name" value="RluA_PseudoU_synthase"/>
</dbReference>
<protein>
    <recommendedName>
        <fullName evidence="7">Pseudouridine synthase</fullName>
        <ecNumber evidence="7">5.4.99.-</ecNumber>
    </recommendedName>
</protein>
<dbReference type="GO" id="GO:0003723">
    <property type="term" value="F:RNA binding"/>
    <property type="evidence" value="ECO:0007669"/>
    <property type="project" value="UniProtKB-KW"/>
</dbReference>
<dbReference type="AlphaFoldDB" id="A0A833HRG2"/>
<dbReference type="OrthoDB" id="9807829at2"/>
<dbReference type="SMART" id="SM00363">
    <property type="entry name" value="S4"/>
    <property type="match status" value="1"/>
</dbReference>
<dbReference type="EMBL" id="WBZB01000004">
    <property type="protein sequence ID" value="KAB3533151.1"/>
    <property type="molecule type" value="Genomic_DNA"/>
</dbReference>
<evidence type="ECO:0000256" key="3">
    <source>
        <dbReference type="ARBA" id="ARBA00022884"/>
    </source>
</evidence>
<dbReference type="NCBIfam" id="TIGR00005">
    <property type="entry name" value="rluA_subfam"/>
    <property type="match status" value="1"/>
</dbReference>
<organism evidence="9 10">
    <name type="scientific">Alkaliphilus serpentinus</name>
    <dbReference type="NCBI Taxonomy" id="1482731"/>
    <lineage>
        <taxon>Bacteria</taxon>
        <taxon>Bacillati</taxon>
        <taxon>Bacillota</taxon>
        <taxon>Clostridia</taxon>
        <taxon>Peptostreptococcales</taxon>
        <taxon>Natronincolaceae</taxon>
        <taxon>Alkaliphilus</taxon>
    </lineage>
</organism>
<dbReference type="Gene3D" id="3.10.290.10">
    <property type="entry name" value="RNA-binding S4 domain"/>
    <property type="match status" value="1"/>
</dbReference>
<dbReference type="PROSITE" id="PS50889">
    <property type="entry name" value="S4"/>
    <property type="match status" value="1"/>
</dbReference>